<accession>A0ABU6FGY5</accession>
<gene>
    <name evidence="1" type="ORF">OKJ99_38125</name>
</gene>
<reference evidence="1 2" key="1">
    <citation type="submission" date="2022-10" db="EMBL/GenBank/DDBJ databases">
        <authorList>
            <person name="Xie J."/>
            <person name="Shen N."/>
        </authorList>
    </citation>
    <scope>NUCLEOTIDE SEQUENCE [LARGE SCALE GENOMIC DNA]</scope>
    <source>
        <strain evidence="1 2">YIM65594</strain>
    </source>
</reference>
<evidence type="ECO:0008006" key="3">
    <source>
        <dbReference type="Google" id="ProtNLM"/>
    </source>
</evidence>
<proteinExistence type="predicted"/>
<dbReference type="Proteomes" id="UP001354931">
    <property type="component" value="Unassembled WGS sequence"/>
</dbReference>
<dbReference type="EMBL" id="JAOZYC010000189">
    <property type="protein sequence ID" value="MEB8343326.1"/>
    <property type="molecule type" value="Genomic_DNA"/>
</dbReference>
<evidence type="ECO:0000313" key="2">
    <source>
        <dbReference type="Proteomes" id="UP001354931"/>
    </source>
</evidence>
<comment type="caution">
    <text evidence="1">The sequence shown here is derived from an EMBL/GenBank/DDBJ whole genome shotgun (WGS) entry which is preliminary data.</text>
</comment>
<dbReference type="RefSeq" id="WP_326022998.1">
    <property type="nucleotide sequence ID" value="NZ_JAOZYC010000189.1"/>
</dbReference>
<organism evidence="1 2">
    <name type="scientific">Streptomyces endophyticus</name>
    <dbReference type="NCBI Taxonomy" id="714166"/>
    <lineage>
        <taxon>Bacteria</taxon>
        <taxon>Bacillati</taxon>
        <taxon>Actinomycetota</taxon>
        <taxon>Actinomycetes</taxon>
        <taxon>Kitasatosporales</taxon>
        <taxon>Streptomycetaceae</taxon>
        <taxon>Streptomyces</taxon>
    </lineage>
</organism>
<protein>
    <recommendedName>
        <fullName evidence="3">Ferredoxin</fullName>
    </recommendedName>
</protein>
<sequence>MTPVGCGTCGSQVLCEKYSPYHLQIQWTRAASATCPRLGAQGCPELRASIGRAVDEGRLEVTRRDQR</sequence>
<evidence type="ECO:0000313" key="1">
    <source>
        <dbReference type="EMBL" id="MEB8343326.1"/>
    </source>
</evidence>
<name>A0ABU6FGY5_9ACTN</name>
<keyword evidence="2" id="KW-1185">Reference proteome</keyword>